<protein>
    <submittedName>
        <fullName evidence="2">Uncharacterized protein</fullName>
    </submittedName>
</protein>
<dbReference type="Proteomes" id="UP000684084">
    <property type="component" value="Unassembled WGS sequence"/>
</dbReference>
<evidence type="ECO:0000313" key="3">
    <source>
        <dbReference type="Proteomes" id="UP000684084"/>
    </source>
</evidence>
<name>A0A915YMP7_9GLOM</name>
<reference evidence="2" key="1">
    <citation type="submission" date="2020-05" db="EMBL/GenBank/DDBJ databases">
        <authorList>
            <person name="Rincon C."/>
            <person name="Sanders R I."/>
            <person name="Robbins C."/>
            <person name="Chaturvedi A."/>
        </authorList>
    </citation>
    <scope>NUCLEOTIDE SEQUENCE</scope>
    <source>
        <strain evidence="2">CHB12</strain>
    </source>
</reference>
<evidence type="ECO:0000313" key="2">
    <source>
        <dbReference type="EMBL" id="CAB5293648.1"/>
    </source>
</evidence>
<evidence type="ECO:0000256" key="1">
    <source>
        <dbReference type="SAM" id="MobiDB-lite"/>
    </source>
</evidence>
<dbReference type="OrthoDB" id="10299645at2759"/>
<feature type="region of interest" description="Disordered" evidence="1">
    <location>
        <begin position="66"/>
        <end position="96"/>
    </location>
</feature>
<gene>
    <name evidence="2" type="ORF">CHRIB12_LOCUS283</name>
</gene>
<comment type="caution">
    <text evidence="2">The sequence shown here is derived from an EMBL/GenBank/DDBJ whole genome shotgun (WGS) entry which is preliminary data.</text>
</comment>
<proteinExistence type="predicted"/>
<sequence length="96" mass="11001">MSNNIYDNALYDNTYDNISYNNTYGYIPYDNTCENTLSLHQSYEISDNDNDETSEKVEGMVRRAAYECAKSDSHTSQVTSDPTKRRNANSSRTSYP</sequence>
<organism evidence="2 3">
    <name type="scientific">Rhizophagus irregularis</name>
    <dbReference type="NCBI Taxonomy" id="588596"/>
    <lineage>
        <taxon>Eukaryota</taxon>
        <taxon>Fungi</taxon>
        <taxon>Fungi incertae sedis</taxon>
        <taxon>Mucoromycota</taxon>
        <taxon>Glomeromycotina</taxon>
        <taxon>Glomeromycetes</taxon>
        <taxon>Glomerales</taxon>
        <taxon>Glomeraceae</taxon>
        <taxon>Rhizophagus</taxon>
    </lineage>
</organism>
<dbReference type="EMBL" id="CAGKOT010000001">
    <property type="protein sequence ID" value="CAB5293648.1"/>
    <property type="molecule type" value="Genomic_DNA"/>
</dbReference>
<dbReference type="AlphaFoldDB" id="A0A915YMP7"/>
<accession>A0A915YMP7</accession>